<proteinExistence type="predicted"/>
<dbReference type="InterPro" id="IPR003388">
    <property type="entry name" value="Reticulon"/>
</dbReference>
<feature type="domain" description="Reticulon" evidence="7">
    <location>
        <begin position="40"/>
        <end position="184"/>
    </location>
</feature>
<keyword evidence="3 6" id="KW-0256">Endoplasmic reticulum</keyword>
<evidence type="ECO:0000313" key="8">
    <source>
        <dbReference type="EMBL" id="KAK7112511.1"/>
    </source>
</evidence>
<feature type="transmembrane region" description="Helical" evidence="6">
    <location>
        <begin position="75"/>
        <end position="94"/>
    </location>
</feature>
<dbReference type="GO" id="GO:0005789">
    <property type="term" value="C:endoplasmic reticulum membrane"/>
    <property type="evidence" value="ECO:0007669"/>
    <property type="project" value="UniProtKB-SubCell"/>
</dbReference>
<organism evidence="8 9">
    <name type="scientific">Littorina saxatilis</name>
    <dbReference type="NCBI Taxonomy" id="31220"/>
    <lineage>
        <taxon>Eukaryota</taxon>
        <taxon>Metazoa</taxon>
        <taxon>Spiralia</taxon>
        <taxon>Lophotrochozoa</taxon>
        <taxon>Mollusca</taxon>
        <taxon>Gastropoda</taxon>
        <taxon>Caenogastropoda</taxon>
        <taxon>Littorinimorpha</taxon>
        <taxon>Littorinoidea</taxon>
        <taxon>Littorinidae</taxon>
        <taxon>Littorina</taxon>
    </lineage>
</organism>
<dbReference type="PANTHER" id="PTHR20952">
    <property type="entry name" value="ADP-RIBOSYLATION-LIKE FACTOR 6-INTERACTING PROTEIN"/>
    <property type="match status" value="1"/>
</dbReference>
<keyword evidence="9" id="KW-1185">Reference proteome</keyword>
<gene>
    <name evidence="8" type="ORF">V1264_011959</name>
</gene>
<comment type="subcellular location">
    <subcellularLocation>
        <location evidence="1 6">Endoplasmic reticulum membrane</location>
        <topology evidence="1 6">Multi-pass membrane protein</topology>
    </subcellularLocation>
</comment>
<evidence type="ECO:0000256" key="3">
    <source>
        <dbReference type="ARBA" id="ARBA00022824"/>
    </source>
</evidence>
<dbReference type="EMBL" id="JBAMIC010000002">
    <property type="protein sequence ID" value="KAK7112511.1"/>
    <property type="molecule type" value="Genomic_DNA"/>
</dbReference>
<dbReference type="PANTHER" id="PTHR20952:SF0">
    <property type="entry name" value="ADP-RIBOSYLATION FACTOR-LIKE PROTEIN 6-INTERACTING PROTEIN 1"/>
    <property type="match status" value="1"/>
</dbReference>
<dbReference type="PROSITE" id="PS50845">
    <property type="entry name" value="RETICULON"/>
    <property type="match status" value="1"/>
</dbReference>
<evidence type="ECO:0000313" key="9">
    <source>
        <dbReference type="Proteomes" id="UP001374579"/>
    </source>
</evidence>
<evidence type="ECO:0000256" key="6">
    <source>
        <dbReference type="RuleBase" id="RU363132"/>
    </source>
</evidence>
<evidence type="ECO:0000259" key="7">
    <source>
        <dbReference type="PROSITE" id="PS50845"/>
    </source>
</evidence>
<evidence type="ECO:0000256" key="2">
    <source>
        <dbReference type="ARBA" id="ARBA00022692"/>
    </source>
</evidence>
<evidence type="ECO:0000256" key="5">
    <source>
        <dbReference type="ARBA" id="ARBA00023136"/>
    </source>
</evidence>
<comment type="caution">
    <text evidence="8">The sequence shown here is derived from an EMBL/GenBank/DDBJ whole genome shotgun (WGS) entry which is preliminary data.</text>
</comment>
<dbReference type="InterPro" id="IPR052114">
    <property type="entry name" value="ER_autophagy_membrane_reg"/>
</dbReference>
<dbReference type="AlphaFoldDB" id="A0AAN9BTX8"/>
<name>A0AAN9BTX8_9CAEN</name>
<protein>
    <recommendedName>
        <fullName evidence="6">Reticulon-like protein</fullName>
    </recommendedName>
</protein>
<evidence type="ECO:0000256" key="4">
    <source>
        <dbReference type="ARBA" id="ARBA00022989"/>
    </source>
</evidence>
<reference evidence="8 9" key="1">
    <citation type="submission" date="2024-02" db="EMBL/GenBank/DDBJ databases">
        <title>Chromosome-scale genome assembly of the rough periwinkle Littorina saxatilis.</title>
        <authorList>
            <person name="De Jode A."/>
            <person name="Faria R."/>
            <person name="Formenti G."/>
            <person name="Sims Y."/>
            <person name="Smith T.P."/>
            <person name="Tracey A."/>
            <person name="Wood J.M.D."/>
            <person name="Zagrodzka Z.B."/>
            <person name="Johannesson K."/>
            <person name="Butlin R.K."/>
            <person name="Leder E.H."/>
        </authorList>
    </citation>
    <scope>NUCLEOTIDE SEQUENCE [LARGE SCALE GENOMIC DNA]</scope>
    <source>
        <strain evidence="8">Snail1</strain>
        <tissue evidence="8">Muscle</tissue>
    </source>
</reference>
<feature type="transmembrane region" description="Helical" evidence="6">
    <location>
        <begin position="50"/>
        <end position="69"/>
    </location>
</feature>
<dbReference type="Pfam" id="PF02453">
    <property type="entry name" value="Reticulon"/>
    <property type="match status" value="1"/>
</dbReference>
<keyword evidence="2 6" id="KW-0812">Transmembrane</keyword>
<keyword evidence="5 6" id="KW-0472">Membrane</keyword>
<sequence>MADLSDIAVSETPSEESIARRELYELKRDLEGWREALVTLKDLLTWKKQYYPAIIFGVTTFIFALIWLLQPSVMTTFAVLGLLLTATDFTVPLVGRYIFSYGQWTGTEERQFEDLCEGILHSRILISKFVRGLTRLKQERPTVYFVMLMAMLAFFAWMGSFMNNLFLTYFFVLAVLMIPGLQQKGLLQKYLLQYWLIFKRLAFGDLQTTDKKSN</sequence>
<feature type="transmembrane region" description="Helical" evidence="6">
    <location>
        <begin position="165"/>
        <end position="181"/>
    </location>
</feature>
<evidence type="ECO:0000256" key="1">
    <source>
        <dbReference type="ARBA" id="ARBA00004477"/>
    </source>
</evidence>
<feature type="transmembrane region" description="Helical" evidence="6">
    <location>
        <begin position="141"/>
        <end position="159"/>
    </location>
</feature>
<keyword evidence="4 6" id="KW-1133">Transmembrane helix</keyword>
<dbReference type="Proteomes" id="UP001374579">
    <property type="component" value="Unassembled WGS sequence"/>
</dbReference>
<accession>A0AAN9BTX8</accession>